<evidence type="ECO:0000313" key="2">
    <source>
        <dbReference type="EMBL" id="MFD1642029.1"/>
    </source>
</evidence>
<sequence length="45" mass="5164">MEPSDTPYVFGDESPQPPSHDPEGRDVVIIDGQAMTYRSYHRTRQ</sequence>
<dbReference type="Proteomes" id="UP001597052">
    <property type="component" value="Unassembled WGS sequence"/>
</dbReference>
<dbReference type="RefSeq" id="WP_256395595.1">
    <property type="nucleotide sequence ID" value="NZ_JANHDJ010000002.1"/>
</dbReference>
<name>A0ABD6DA70_9EURY</name>
<accession>A0ABD6DA70</accession>
<reference evidence="2 3" key="1">
    <citation type="journal article" date="2019" name="Int. J. Syst. Evol. Microbiol.">
        <title>The Global Catalogue of Microorganisms (GCM) 10K type strain sequencing project: providing services to taxonomists for standard genome sequencing and annotation.</title>
        <authorList>
            <consortium name="The Broad Institute Genomics Platform"/>
            <consortium name="The Broad Institute Genome Sequencing Center for Infectious Disease"/>
            <person name="Wu L."/>
            <person name="Ma J."/>
        </authorList>
    </citation>
    <scope>NUCLEOTIDE SEQUENCE [LARGE SCALE GENOMIC DNA]</scope>
    <source>
        <strain evidence="2 3">CGMCC 1.10593</strain>
    </source>
</reference>
<feature type="region of interest" description="Disordered" evidence="1">
    <location>
        <begin position="1"/>
        <end position="25"/>
    </location>
</feature>
<protein>
    <recommendedName>
        <fullName evidence="4">5'-3' exonuclease alpha-helical arch N-terminal domain-containing protein</fullName>
    </recommendedName>
</protein>
<evidence type="ECO:0000256" key="1">
    <source>
        <dbReference type="SAM" id="MobiDB-lite"/>
    </source>
</evidence>
<gene>
    <name evidence="2" type="ORF">ACFSBW_09110</name>
</gene>
<dbReference type="EMBL" id="JBHUDM010000002">
    <property type="protein sequence ID" value="MFD1642029.1"/>
    <property type="molecule type" value="Genomic_DNA"/>
</dbReference>
<keyword evidence="3" id="KW-1185">Reference proteome</keyword>
<evidence type="ECO:0008006" key="4">
    <source>
        <dbReference type="Google" id="ProtNLM"/>
    </source>
</evidence>
<proteinExistence type="predicted"/>
<evidence type="ECO:0000313" key="3">
    <source>
        <dbReference type="Proteomes" id="UP001597052"/>
    </source>
</evidence>
<dbReference type="AlphaFoldDB" id="A0ABD6DA70"/>
<organism evidence="2 3">
    <name type="scientific">Halohasta litorea</name>
    <dbReference type="NCBI Taxonomy" id="869891"/>
    <lineage>
        <taxon>Archaea</taxon>
        <taxon>Methanobacteriati</taxon>
        <taxon>Methanobacteriota</taxon>
        <taxon>Stenosarchaea group</taxon>
        <taxon>Halobacteria</taxon>
        <taxon>Halobacteriales</taxon>
        <taxon>Haloferacaceae</taxon>
        <taxon>Halohasta</taxon>
    </lineage>
</organism>
<comment type="caution">
    <text evidence="2">The sequence shown here is derived from an EMBL/GenBank/DDBJ whole genome shotgun (WGS) entry which is preliminary data.</text>
</comment>